<proteinExistence type="predicted"/>
<organism evidence="2 3">
    <name type="scientific">Panicum miliaceum</name>
    <name type="common">Proso millet</name>
    <name type="synonym">Broomcorn millet</name>
    <dbReference type="NCBI Taxonomy" id="4540"/>
    <lineage>
        <taxon>Eukaryota</taxon>
        <taxon>Viridiplantae</taxon>
        <taxon>Streptophyta</taxon>
        <taxon>Embryophyta</taxon>
        <taxon>Tracheophyta</taxon>
        <taxon>Spermatophyta</taxon>
        <taxon>Magnoliopsida</taxon>
        <taxon>Liliopsida</taxon>
        <taxon>Poales</taxon>
        <taxon>Poaceae</taxon>
        <taxon>PACMAD clade</taxon>
        <taxon>Panicoideae</taxon>
        <taxon>Panicodae</taxon>
        <taxon>Paniceae</taxon>
        <taxon>Panicinae</taxon>
        <taxon>Panicum</taxon>
        <taxon>Panicum sect. Panicum</taxon>
    </lineage>
</organism>
<dbReference type="PANTHER" id="PTHR46554:SF3">
    <property type="entry name" value="OS07G0642600 PROTEIN"/>
    <property type="match status" value="1"/>
</dbReference>
<dbReference type="EMBL" id="PQIB02000002">
    <property type="protein sequence ID" value="RLN35297.1"/>
    <property type="molecule type" value="Genomic_DNA"/>
</dbReference>
<protein>
    <recommendedName>
        <fullName evidence="4">Mediator of RNA polymerase II transcription subunit 26b</fullName>
    </recommendedName>
</protein>
<evidence type="ECO:0008006" key="4">
    <source>
        <dbReference type="Google" id="ProtNLM"/>
    </source>
</evidence>
<evidence type="ECO:0000313" key="2">
    <source>
        <dbReference type="EMBL" id="RLN35297.1"/>
    </source>
</evidence>
<evidence type="ECO:0000313" key="3">
    <source>
        <dbReference type="Proteomes" id="UP000275267"/>
    </source>
</evidence>
<name>A0A3L6TCT2_PANMI</name>
<feature type="compositionally biased region" description="Basic and acidic residues" evidence="1">
    <location>
        <begin position="148"/>
        <end position="166"/>
    </location>
</feature>
<gene>
    <name evidence="2" type="ORF">C2845_PM03G14360</name>
</gene>
<dbReference type="STRING" id="4540.A0A3L6TCT2"/>
<dbReference type="OrthoDB" id="654204at2759"/>
<feature type="compositionally biased region" description="Polar residues" evidence="1">
    <location>
        <begin position="9"/>
        <end position="24"/>
    </location>
</feature>
<feature type="region of interest" description="Disordered" evidence="1">
    <location>
        <begin position="1"/>
        <end position="214"/>
    </location>
</feature>
<dbReference type="Proteomes" id="UP000275267">
    <property type="component" value="Unassembled WGS sequence"/>
</dbReference>
<dbReference type="AlphaFoldDB" id="A0A3L6TCT2"/>
<evidence type="ECO:0000256" key="1">
    <source>
        <dbReference type="SAM" id="MobiDB-lite"/>
    </source>
</evidence>
<comment type="caution">
    <text evidence="2">The sequence shown here is derived from an EMBL/GenBank/DDBJ whole genome shotgun (WGS) entry which is preliminary data.</text>
</comment>
<reference evidence="3" key="1">
    <citation type="journal article" date="2019" name="Nat. Commun.">
        <title>The genome of broomcorn millet.</title>
        <authorList>
            <person name="Zou C."/>
            <person name="Miki D."/>
            <person name="Li D."/>
            <person name="Tang Q."/>
            <person name="Xiao L."/>
            <person name="Rajput S."/>
            <person name="Deng P."/>
            <person name="Jia W."/>
            <person name="Huang R."/>
            <person name="Zhang M."/>
            <person name="Sun Y."/>
            <person name="Hu J."/>
            <person name="Fu X."/>
            <person name="Schnable P.S."/>
            <person name="Li F."/>
            <person name="Zhang H."/>
            <person name="Feng B."/>
            <person name="Zhu X."/>
            <person name="Liu R."/>
            <person name="Schnable J.C."/>
            <person name="Zhu J.-K."/>
            <person name="Zhang H."/>
        </authorList>
    </citation>
    <scope>NUCLEOTIDE SEQUENCE [LARGE SCALE GENOMIC DNA]</scope>
</reference>
<keyword evidence="3" id="KW-1185">Reference proteome</keyword>
<feature type="compositionally biased region" description="Low complexity" evidence="1">
    <location>
        <begin position="201"/>
        <end position="214"/>
    </location>
</feature>
<accession>A0A3L6TCT2</accession>
<feature type="compositionally biased region" description="Polar residues" evidence="1">
    <location>
        <begin position="72"/>
        <end position="92"/>
    </location>
</feature>
<sequence>MDEGDLFATPSTTIRLSEENQGSKFSDGMHDDGSVMNNSGRDCGQRYPINQEPARRPPPMGQQYDPDPYWSQEHSAMRQSRSQELSNGQTKEQFVAEMLARPSNAESGPGRPQPRPRQHQHASPAQGRTQSAPSEKPATNHDANSVRAKLELAKNAKLEATKRKLQEGYQEFDNAKKQRTIQMVDPQNLPNRNFQPSGKPRNNSNINSNRNWSR</sequence>
<dbReference type="PANTHER" id="PTHR46554">
    <property type="entry name" value="MEDIATOR OF RNA POLYMERASE II TRANSCRIPTION SUBUNIT 26A-RELATED"/>
    <property type="match status" value="1"/>
</dbReference>